<keyword evidence="5" id="KW-1185">Reference proteome</keyword>
<comment type="similarity">
    <text evidence="1">Belongs to the WEB family.</text>
</comment>
<dbReference type="GO" id="GO:0005829">
    <property type="term" value="C:cytosol"/>
    <property type="evidence" value="ECO:0007669"/>
    <property type="project" value="TreeGrafter"/>
</dbReference>
<keyword evidence="2 3" id="KW-0175">Coiled coil</keyword>
<dbReference type="EMBL" id="CM007387">
    <property type="protein sequence ID" value="ONK62454.1"/>
    <property type="molecule type" value="Genomic_DNA"/>
</dbReference>
<sequence>MEVATTLALDNAGPPEILAPSRVSPVAGRAEIDTSAPFESVKEAVDRFGGSAQWKSQLRQLFQHEKHHGPVELDVMLVEEQTAQLEKDLILKEKETLDVLKELEVTKKIVDDLKLKLQKEASEVPNISEKNSDSMKVHPIPEAEDCRSIGAKQSPGLILLELKRAKLNLNRTTSDLAGIRASVELLTSKIEKEKALLSKTSEKLSSNTALVSSLEEQLNQTTLKLQETREERNPSDISAEIGKLTSEIEQLRQMKEISNSEVLKLTAEIEQSNASIKTAEIRWFAAKKMEDAAKAAEAVAIAEIKALMNNNNNNNSSAEELEPLSLVTLSFAEYTELTRKAREADEISRKKIEAAMNDVEEANQCKLKLLTEVEKATAQVKTSKKALEEALLRAEVANRGKLAVEEALRKWRSEQGQRRRFVHTSPKFKNSNQTHHRRDSRMLDLNGLSLVTDVPSIGMRPTLSIGQILSRKLMTPDEYDVGISKKIHVKTEVSLGQMLSKKHGAWSPLRVVDDGSGRKQFSVKRKKFGLVGLSLLKAKQSKKARKNRRTREA</sequence>
<dbReference type="Proteomes" id="UP000243459">
    <property type="component" value="Chromosome 7"/>
</dbReference>
<name>A0A5P1E9F3_ASPOF</name>
<evidence type="ECO:0000256" key="1">
    <source>
        <dbReference type="ARBA" id="ARBA00005485"/>
    </source>
</evidence>
<dbReference type="PANTHER" id="PTHR32054:SF4">
    <property type="entry name" value="OS07G0677900 PROTEIN"/>
    <property type="match status" value="1"/>
</dbReference>
<evidence type="ECO:0000313" key="5">
    <source>
        <dbReference type="Proteomes" id="UP000243459"/>
    </source>
</evidence>
<proteinExistence type="inferred from homology"/>
<protein>
    <recommendedName>
        <fullName evidence="6">WEB family protein</fullName>
    </recommendedName>
</protein>
<reference evidence="5" key="1">
    <citation type="journal article" date="2017" name="Nat. Commun.">
        <title>The asparagus genome sheds light on the origin and evolution of a young Y chromosome.</title>
        <authorList>
            <person name="Harkess A."/>
            <person name="Zhou J."/>
            <person name="Xu C."/>
            <person name="Bowers J.E."/>
            <person name="Van der Hulst R."/>
            <person name="Ayyampalayam S."/>
            <person name="Mercati F."/>
            <person name="Riccardi P."/>
            <person name="McKain M.R."/>
            <person name="Kakrana A."/>
            <person name="Tang H."/>
            <person name="Ray J."/>
            <person name="Groenendijk J."/>
            <person name="Arikit S."/>
            <person name="Mathioni S.M."/>
            <person name="Nakano M."/>
            <person name="Shan H."/>
            <person name="Telgmann-Rauber A."/>
            <person name="Kanno A."/>
            <person name="Yue Z."/>
            <person name="Chen H."/>
            <person name="Li W."/>
            <person name="Chen Y."/>
            <person name="Xu X."/>
            <person name="Zhang Y."/>
            <person name="Luo S."/>
            <person name="Chen H."/>
            <person name="Gao J."/>
            <person name="Mao Z."/>
            <person name="Pires J.C."/>
            <person name="Luo M."/>
            <person name="Kudrna D."/>
            <person name="Wing R.A."/>
            <person name="Meyers B.C."/>
            <person name="Yi K."/>
            <person name="Kong H."/>
            <person name="Lavrijsen P."/>
            <person name="Sunseri F."/>
            <person name="Falavigna A."/>
            <person name="Ye Y."/>
            <person name="Leebens-Mack J.H."/>
            <person name="Chen G."/>
        </authorList>
    </citation>
    <scope>NUCLEOTIDE SEQUENCE [LARGE SCALE GENOMIC DNA]</scope>
    <source>
        <strain evidence="5">cv. DH0086</strain>
    </source>
</reference>
<dbReference type="Gramene" id="ONK62454">
    <property type="protein sequence ID" value="ONK62454"/>
    <property type="gene ID" value="A4U43_C07F4020"/>
</dbReference>
<evidence type="ECO:0000256" key="2">
    <source>
        <dbReference type="ARBA" id="ARBA00023054"/>
    </source>
</evidence>
<evidence type="ECO:0008006" key="6">
    <source>
        <dbReference type="Google" id="ProtNLM"/>
    </source>
</evidence>
<gene>
    <name evidence="4" type="ORF">A4U43_C07F4020</name>
</gene>
<organism evidence="4 5">
    <name type="scientific">Asparagus officinalis</name>
    <name type="common">Garden asparagus</name>
    <dbReference type="NCBI Taxonomy" id="4686"/>
    <lineage>
        <taxon>Eukaryota</taxon>
        <taxon>Viridiplantae</taxon>
        <taxon>Streptophyta</taxon>
        <taxon>Embryophyta</taxon>
        <taxon>Tracheophyta</taxon>
        <taxon>Spermatophyta</taxon>
        <taxon>Magnoliopsida</taxon>
        <taxon>Liliopsida</taxon>
        <taxon>Asparagales</taxon>
        <taxon>Asparagaceae</taxon>
        <taxon>Asparagoideae</taxon>
        <taxon>Asparagus</taxon>
    </lineage>
</organism>
<dbReference type="GO" id="GO:0009904">
    <property type="term" value="P:chloroplast accumulation movement"/>
    <property type="evidence" value="ECO:0007669"/>
    <property type="project" value="TreeGrafter"/>
</dbReference>
<dbReference type="Gene3D" id="1.10.287.1490">
    <property type="match status" value="1"/>
</dbReference>
<dbReference type="OrthoDB" id="649232at2759"/>
<dbReference type="InterPro" id="IPR008545">
    <property type="entry name" value="Web"/>
</dbReference>
<dbReference type="Pfam" id="PF05701">
    <property type="entry name" value="WEMBL"/>
    <property type="match status" value="2"/>
</dbReference>
<accession>A0A5P1E9F3</accession>
<evidence type="ECO:0000313" key="4">
    <source>
        <dbReference type="EMBL" id="ONK62454.1"/>
    </source>
</evidence>
<dbReference type="AlphaFoldDB" id="A0A5P1E9F3"/>
<feature type="coiled-coil region" evidence="3">
    <location>
        <begin position="211"/>
        <end position="282"/>
    </location>
</feature>
<dbReference type="OMA" id="HFKKMGE"/>
<dbReference type="PANTHER" id="PTHR32054">
    <property type="entry name" value="HEAVY CHAIN, PUTATIVE, EXPRESSED-RELATED-RELATED"/>
    <property type="match status" value="1"/>
</dbReference>
<dbReference type="GO" id="GO:0009903">
    <property type="term" value="P:chloroplast avoidance movement"/>
    <property type="evidence" value="ECO:0007669"/>
    <property type="project" value="TreeGrafter"/>
</dbReference>
<evidence type="ECO:0000256" key="3">
    <source>
        <dbReference type="SAM" id="Coils"/>
    </source>
</evidence>